<comment type="caution">
    <text evidence="3">The sequence shown here is derived from an EMBL/GenBank/DDBJ whole genome shotgun (WGS) entry which is preliminary data.</text>
</comment>
<dbReference type="SUPFAM" id="SSF53850">
    <property type="entry name" value="Periplasmic binding protein-like II"/>
    <property type="match status" value="1"/>
</dbReference>
<organism evidence="3 4">
    <name type="scientific">Pseudoduganella guangdongensis</name>
    <dbReference type="NCBI Taxonomy" id="2692179"/>
    <lineage>
        <taxon>Bacteria</taxon>
        <taxon>Pseudomonadati</taxon>
        <taxon>Pseudomonadota</taxon>
        <taxon>Betaproteobacteria</taxon>
        <taxon>Burkholderiales</taxon>
        <taxon>Oxalobacteraceae</taxon>
        <taxon>Telluria group</taxon>
        <taxon>Pseudoduganella</taxon>
    </lineage>
</organism>
<dbReference type="RefSeq" id="WP_161025575.1">
    <property type="nucleotide sequence ID" value="NZ_WWCJ01000006.1"/>
</dbReference>
<dbReference type="Pfam" id="PF00497">
    <property type="entry name" value="SBP_bac_3"/>
    <property type="match status" value="1"/>
</dbReference>
<dbReference type="EMBL" id="WWCJ01000006">
    <property type="protein sequence ID" value="MYN02587.1"/>
    <property type="molecule type" value="Genomic_DNA"/>
</dbReference>
<dbReference type="AlphaFoldDB" id="A0A6N9HH30"/>
<evidence type="ECO:0000256" key="1">
    <source>
        <dbReference type="SAM" id="SignalP"/>
    </source>
</evidence>
<dbReference type="Gene3D" id="3.40.190.10">
    <property type="entry name" value="Periplasmic binding protein-like II"/>
    <property type="match status" value="2"/>
</dbReference>
<keyword evidence="4" id="KW-1185">Reference proteome</keyword>
<reference evidence="3 4" key="1">
    <citation type="submission" date="2019-12" db="EMBL/GenBank/DDBJ databases">
        <title>Novel species isolated from a subtropical stream in China.</title>
        <authorList>
            <person name="Lu H."/>
        </authorList>
    </citation>
    <scope>NUCLEOTIDE SEQUENCE [LARGE SCALE GENOMIC DNA]</scope>
    <source>
        <strain evidence="3 4">DS3</strain>
    </source>
</reference>
<protein>
    <submittedName>
        <fullName evidence="3">Transporter substrate-binding domain-containing protein</fullName>
    </submittedName>
</protein>
<name>A0A6N9HH30_9BURK</name>
<feature type="domain" description="Solute-binding protein family 3/N-terminal" evidence="2">
    <location>
        <begin position="28"/>
        <end position="237"/>
    </location>
</feature>
<sequence>MAPKLLPILAALALPSAAQAESLQLFTEYTPPDIMRDGARIYGISPDKVKEIMSRAGISYTIEVMAWRRAYELTLRTPASCVFSTSRTPEREALFKWIGPLREVDWTLYGLANAPFQLTRLEDAKGLRIGGYAGDARAQYLQARGFTVDTAGDNSSNPRKLVGRRIDLWVASIPLASGVLANEGLADKIVPVLTFHTSRTYLACNKSVPDDQVAALSNAMNEIVKDGTAAAIDRKYANWRPPQQSPRN</sequence>
<evidence type="ECO:0000259" key="2">
    <source>
        <dbReference type="Pfam" id="PF00497"/>
    </source>
</evidence>
<dbReference type="PANTHER" id="PTHR38834:SF3">
    <property type="entry name" value="SOLUTE-BINDING PROTEIN FAMILY 3_N-TERMINAL DOMAIN-CONTAINING PROTEIN"/>
    <property type="match status" value="1"/>
</dbReference>
<dbReference type="Proteomes" id="UP000448575">
    <property type="component" value="Unassembled WGS sequence"/>
</dbReference>
<gene>
    <name evidence="3" type="ORF">GTP41_10795</name>
</gene>
<accession>A0A6N9HH30</accession>
<dbReference type="InterPro" id="IPR001638">
    <property type="entry name" value="Solute-binding_3/MltF_N"/>
</dbReference>
<feature type="signal peptide" evidence="1">
    <location>
        <begin position="1"/>
        <end position="20"/>
    </location>
</feature>
<evidence type="ECO:0000313" key="3">
    <source>
        <dbReference type="EMBL" id="MYN02587.1"/>
    </source>
</evidence>
<dbReference type="PANTHER" id="PTHR38834">
    <property type="entry name" value="PERIPLASMIC SUBSTRATE BINDING PROTEIN FAMILY 3"/>
    <property type="match status" value="1"/>
</dbReference>
<proteinExistence type="predicted"/>
<feature type="chain" id="PRO_5027076733" evidence="1">
    <location>
        <begin position="21"/>
        <end position="248"/>
    </location>
</feature>
<keyword evidence="1" id="KW-0732">Signal</keyword>
<evidence type="ECO:0000313" key="4">
    <source>
        <dbReference type="Proteomes" id="UP000448575"/>
    </source>
</evidence>